<dbReference type="EMBL" id="JAODUP010000152">
    <property type="protein sequence ID" value="KAK2159486.1"/>
    <property type="molecule type" value="Genomic_DNA"/>
</dbReference>
<dbReference type="Gene3D" id="3.10.20.90">
    <property type="entry name" value="Phosphatidylinositol 3-kinase Catalytic Subunit, Chain A, domain 1"/>
    <property type="match status" value="1"/>
</dbReference>
<proteinExistence type="predicted"/>
<dbReference type="PROSITE" id="PS50033">
    <property type="entry name" value="UBX"/>
    <property type="match status" value="1"/>
</dbReference>
<organism evidence="3 4">
    <name type="scientific">Paralvinella palmiformis</name>
    <dbReference type="NCBI Taxonomy" id="53620"/>
    <lineage>
        <taxon>Eukaryota</taxon>
        <taxon>Metazoa</taxon>
        <taxon>Spiralia</taxon>
        <taxon>Lophotrochozoa</taxon>
        <taxon>Annelida</taxon>
        <taxon>Polychaeta</taxon>
        <taxon>Sedentaria</taxon>
        <taxon>Canalipalpata</taxon>
        <taxon>Terebellida</taxon>
        <taxon>Terebelliformia</taxon>
        <taxon>Alvinellidae</taxon>
        <taxon>Paralvinella</taxon>
    </lineage>
</organism>
<feature type="compositionally biased region" description="Polar residues" evidence="1">
    <location>
        <begin position="177"/>
        <end position="187"/>
    </location>
</feature>
<evidence type="ECO:0000256" key="1">
    <source>
        <dbReference type="SAM" id="MobiDB-lite"/>
    </source>
</evidence>
<accession>A0AAD9JVC2</accession>
<evidence type="ECO:0000313" key="3">
    <source>
        <dbReference type="EMBL" id="KAK2159486.1"/>
    </source>
</evidence>
<feature type="compositionally biased region" description="Polar residues" evidence="1">
    <location>
        <begin position="22"/>
        <end position="31"/>
    </location>
</feature>
<dbReference type="Proteomes" id="UP001208570">
    <property type="component" value="Unassembled WGS sequence"/>
</dbReference>
<reference evidence="3" key="1">
    <citation type="journal article" date="2023" name="Mol. Biol. Evol.">
        <title>Third-Generation Sequencing Reveals the Adaptive Role of the Epigenome in Three Deep-Sea Polychaetes.</title>
        <authorList>
            <person name="Perez M."/>
            <person name="Aroh O."/>
            <person name="Sun Y."/>
            <person name="Lan Y."/>
            <person name="Juniper S.K."/>
            <person name="Young C.R."/>
            <person name="Angers B."/>
            <person name="Qian P.Y."/>
        </authorList>
    </citation>
    <scope>NUCLEOTIDE SEQUENCE</scope>
    <source>
        <strain evidence="3">P08H-3</strain>
    </source>
</reference>
<dbReference type="AlphaFoldDB" id="A0AAD9JVC2"/>
<feature type="compositionally biased region" description="Polar residues" evidence="1">
    <location>
        <begin position="209"/>
        <end position="231"/>
    </location>
</feature>
<sequence>MSTEQVLERPKTGHGNRARSLAQYQFDQSAYQYERPRTHRGNRPQSRLGRESINYGRQNSFYGQPSMGHDIPPNCGDNSKTDSMVYASPPTSPNIDRPVTSRGRRHSNSAASIEAGHHDGYYDYEHSERLGSGHSKSQSENDWDISMDDYIPFDGTERPTTSRGRHRDGLQGIASGSDANPQSQTYVTAGEVNILSIEDESDVVKKSAPRTNQPNRISASQTNSYNPIKNSVKSKRQKTPPSKAGVIKQRAAKDVTSAGQGPTRPSSNYGNRQVTSQHEPKPNYGTSPRLISTPVGTPPSPGYIRPSTGKKRQTKNPPTEPDLTSDWFPDSSPAVRPGSSASLSRYNILPAIGTPVPSALPDLPTPQKQMPPSPDAKPTRSILKGKSGQPEAETNVKPIVESIDDTRSDTKIINDSTGNNLLIESIDDVRSGKTVDDSQPSGSELEVTFKPLIRDVPVPPEPGDGDPKLLLAVKLPNGTRVQRNFSTLDHLDCVLHFAEVSAQMDFSGCYLVCDVPRAVFKDLSKTIGNSGLASRTVLHIQTPDVE</sequence>
<protein>
    <recommendedName>
        <fullName evidence="2">UBX domain-containing protein</fullName>
    </recommendedName>
</protein>
<feature type="compositionally biased region" description="Basic and acidic residues" evidence="1">
    <location>
        <begin position="1"/>
        <end position="11"/>
    </location>
</feature>
<feature type="domain" description="UBX" evidence="2">
    <location>
        <begin position="464"/>
        <end position="540"/>
    </location>
</feature>
<gene>
    <name evidence="3" type="ORF">LSH36_152g04022</name>
</gene>
<feature type="region of interest" description="Disordered" evidence="1">
    <location>
        <begin position="357"/>
        <end position="398"/>
    </location>
</feature>
<evidence type="ECO:0000313" key="4">
    <source>
        <dbReference type="Proteomes" id="UP001208570"/>
    </source>
</evidence>
<dbReference type="InterPro" id="IPR029071">
    <property type="entry name" value="Ubiquitin-like_domsf"/>
</dbReference>
<dbReference type="InterPro" id="IPR001012">
    <property type="entry name" value="UBX_dom"/>
</dbReference>
<comment type="caution">
    <text evidence="3">The sequence shown here is derived from an EMBL/GenBank/DDBJ whole genome shotgun (WGS) entry which is preliminary data.</text>
</comment>
<dbReference type="SUPFAM" id="SSF54236">
    <property type="entry name" value="Ubiquitin-like"/>
    <property type="match status" value="1"/>
</dbReference>
<dbReference type="Pfam" id="PF00789">
    <property type="entry name" value="UBX"/>
    <property type="match status" value="1"/>
</dbReference>
<feature type="compositionally biased region" description="Basic and acidic residues" evidence="1">
    <location>
        <begin position="115"/>
        <end position="131"/>
    </location>
</feature>
<name>A0AAD9JVC2_9ANNE</name>
<feature type="compositionally biased region" description="Polar residues" evidence="1">
    <location>
        <begin position="257"/>
        <end position="277"/>
    </location>
</feature>
<evidence type="ECO:0000259" key="2">
    <source>
        <dbReference type="PROSITE" id="PS50033"/>
    </source>
</evidence>
<feature type="region of interest" description="Disordered" evidence="1">
    <location>
        <begin position="1"/>
        <end position="340"/>
    </location>
</feature>
<keyword evidence="4" id="KW-1185">Reference proteome</keyword>